<sequence>MMQVLIVDDEPLARGELKYLLAQNKNVGSILEADSIGNAKQLIVSKQIDLIFLDIQLGDENGFELADQIKKISKRPQIIFATAYDQYALDAFNANALDYILKPFEQSRVDEAIEKGASTNIEGSDDANKSHNNPRISITSEDKTRVINKQDIITVYVENGDLIVVTKRDQFRTKQALVHFQNLLDPHQFLQVHRSFLINLNEVKATEPSFNHTYELTMTDDNKVPVSRSFVNAMKRALGM</sequence>
<protein>
    <submittedName>
        <fullName evidence="4">Two-component system, response regulator LytT</fullName>
    </submittedName>
</protein>
<reference evidence="4 5" key="1">
    <citation type="submission" date="2014-11" db="EMBL/GenBank/DDBJ databases">
        <title>Complete genome sequence and analysis of Lactobacillus hokkaidonensis LOOC260T.</title>
        <authorList>
            <person name="Tanizawa Y."/>
            <person name="Tohno M."/>
            <person name="Kaminuma E."/>
            <person name="Nakamura Y."/>
            <person name="Arita M."/>
        </authorList>
    </citation>
    <scope>NUCLEOTIDE SEQUENCE [LARGE SCALE GENOMIC DNA]</scope>
    <source>
        <strain evidence="4 5">LOOC260</strain>
    </source>
</reference>
<gene>
    <name evidence="4" type="ORF">LOOC260_121820</name>
</gene>
<dbReference type="Pfam" id="PF04397">
    <property type="entry name" value="LytTR"/>
    <property type="match status" value="1"/>
</dbReference>
<evidence type="ECO:0000313" key="5">
    <source>
        <dbReference type="Proteomes" id="UP000031620"/>
    </source>
</evidence>
<dbReference type="GO" id="GO:0000156">
    <property type="term" value="F:phosphorelay response regulator activity"/>
    <property type="evidence" value="ECO:0007669"/>
    <property type="project" value="InterPro"/>
</dbReference>
<dbReference type="PROSITE" id="PS50110">
    <property type="entry name" value="RESPONSE_REGULATORY"/>
    <property type="match status" value="1"/>
</dbReference>
<dbReference type="PANTHER" id="PTHR37299">
    <property type="entry name" value="TRANSCRIPTIONAL REGULATOR-RELATED"/>
    <property type="match status" value="1"/>
</dbReference>
<dbReference type="STRING" id="1291742.LOOC260_121820"/>
<dbReference type="HOGENOM" id="CLU_000445_14_1_9"/>
<dbReference type="Gene3D" id="3.40.50.2300">
    <property type="match status" value="1"/>
</dbReference>
<dbReference type="Gene3D" id="2.40.50.40">
    <property type="match status" value="1"/>
</dbReference>
<dbReference type="Pfam" id="PF00072">
    <property type="entry name" value="Response_reg"/>
    <property type="match status" value="1"/>
</dbReference>
<dbReference type="InterPro" id="IPR011006">
    <property type="entry name" value="CheY-like_superfamily"/>
</dbReference>
<dbReference type="Gene3D" id="2.20.25.10">
    <property type="match status" value="1"/>
</dbReference>
<dbReference type="PROSITE" id="PS50930">
    <property type="entry name" value="HTH_LYTTR"/>
    <property type="match status" value="1"/>
</dbReference>
<feature type="modified residue" description="4-aspartylphosphate" evidence="1">
    <location>
        <position position="54"/>
    </location>
</feature>
<feature type="domain" description="HTH LytTR-type" evidence="3">
    <location>
        <begin position="136"/>
        <end position="240"/>
    </location>
</feature>
<dbReference type="PANTHER" id="PTHR37299:SF1">
    <property type="entry name" value="STAGE 0 SPORULATION PROTEIN A HOMOLOG"/>
    <property type="match status" value="1"/>
</dbReference>
<evidence type="ECO:0000256" key="1">
    <source>
        <dbReference type="PROSITE-ProRule" id="PRU00169"/>
    </source>
</evidence>
<dbReference type="EMBL" id="AP014680">
    <property type="protein sequence ID" value="BAP86687.1"/>
    <property type="molecule type" value="Genomic_DNA"/>
</dbReference>
<dbReference type="Proteomes" id="UP000031620">
    <property type="component" value="Chromosome"/>
</dbReference>
<evidence type="ECO:0000259" key="3">
    <source>
        <dbReference type="PROSITE" id="PS50930"/>
    </source>
</evidence>
<dbReference type="InterPro" id="IPR046947">
    <property type="entry name" value="LytR-like"/>
</dbReference>
<proteinExistence type="predicted"/>
<name>A0A0A1GX32_9LACO</name>
<dbReference type="InterPro" id="IPR001789">
    <property type="entry name" value="Sig_transdc_resp-reg_receiver"/>
</dbReference>
<organism evidence="4 5">
    <name type="scientific">Paucilactobacillus hokkaidonensis JCM 18461</name>
    <dbReference type="NCBI Taxonomy" id="1291742"/>
    <lineage>
        <taxon>Bacteria</taxon>
        <taxon>Bacillati</taxon>
        <taxon>Bacillota</taxon>
        <taxon>Bacilli</taxon>
        <taxon>Lactobacillales</taxon>
        <taxon>Lactobacillaceae</taxon>
        <taxon>Paucilactobacillus</taxon>
    </lineage>
</organism>
<keyword evidence="1" id="KW-0597">Phosphoprotein</keyword>
<dbReference type="SMART" id="SM00850">
    <property type="entry name" value="LytTR"/>
    <property type="match status" value="1"/>
</dbReference>
<evidence type="ECO:0000313" key="4">
    <source>
        <dbReference type="EMBL" id="BAP86687.1"/>
    </source>
</evidence>
<dbReference type="SMART" id="SM00448">
    <property type="entry name" value="REC"/>
    <property type="match status" value="1"/>
</dbReference>
<dbReference type="InterPro" id="IPR007492">
    <property type="entry name" value="LytTR_DNA-bd_dom"/>
</dbReference>
<dbReference type="RefSeq" id="WP_235808573.1">
    <property type="nucleotide sequence ID" value="NZ_AP014680.1"/>
</dbReference>
<accession>A0A0A1GX32</accession>
<dbReference type="AlphaFoldDB" id="A0A0A1GX32"/>
<dbReference type="GO" id="GO:0003677">
    <property type="term" value="F:DNA binding"/>
    <property type="evidence" value="ECO:0007669"/>
    <property type="project" value="InterPro"/>
</dbReference>
<dbReference type="KEGG" id="lho:LOOC260_121820"/>
<feature type="domain" description="Response regulatory" evidence="2">
    <location>
        <begin position="3"/>
        <end position="117"/>
    </location>
</feature>
<evidence type="ECO:0000259" key="2">
    <source>
        <dbReference type="PROSITE" id="PS50110"/>
    </source>
</evidence>
<dbReference type="SUPFAM" id="SSF52172">
    <property type="entry name" value="CheY-like"/>
    <property type="match status" value="1"/>
</dbReference>